<dbReference type="RefSeq" id="XP_013312369.1">
    <property type="nucleotide sequence ID" value="XM_013456915.1"/>
</dbReference>
<proteinExistence type="predicted"/>
<dbReference type="Proteomes" id="UP000054342">
    <property type="component" value="Unassembled WGS sequence"/>
</dbReference>
<dbReference type="EMBL" id="KN847322">
    <property type="protein sequence ID" value="KIW51785.1"/>
    <property type="molecule type" value="Genomic_DNA"/>
</dbReference>
<dbReference type="HOGENOM" id="CLU_489166_0_0_1"/>
<organism evidence="2 3">
    <name type="scientific">Exophiala xenobiotica</name>
    <dbReference type="NCBI Taxonomy" id="348802"/>
    <lineage>
        <taxon>Eukaryota</taxon>
        <taxon>Fungi</taxon>
        <taxon>Dikarya</taxon>
        <taxon>Ascomycota</taxon>
        <taxon>Pezizomycotina</taxon>
        <taxon>Eurotiomycetes</taxon>
        <taxon>Chaetothyriomycetidae</taxon>
        <taxon>Chaetothyriales</taxon>
        <taxon>Herpotrichiellaceae</taxon>
        <taxon>Exophiala</taxon>
    </lineage>
</organism>
<reference evidence="2 3" key="1">
    <citation type="submission" date="2015-01" db="EMBL/GenBank/DDBJ databases">
        <title>The Genome Sequence of Exophiala xenobiotica CBS118157.</title>
        <authorList>
            <consortium name="The Broad Institute Genomics Platform"/>
            <person name="Cuomo C."/>
            <person name="de Hoog S."/>
            <person name="Gorbushina A."/>
            <person name="Stielow B."/>
            <person name="Teixiera M."/>
            <person name="Abouelleil A."/>
            <person name="Chapman S.B."/>
            <person name="Priest M."/>
            <person name="Young S.K."/>
            <person name="Wortman J."/>
            <person name="Nusbaum C."/>
            <person name="Birren B."/>
        </authorList>
    </citation>
    <scope>NUCLEOTIDE SEQUENCE [LARGE SCALE GENOMIC DNA]</scope>
    <source>
        <strain evidence="2 3">CBS 118157</strain>
    </source>
</reference>
<dbReference type="InterPro" id="IPR052895">
    <property type="entry name" value="HetReg/Transcr_Mod"/>
</dbReference>
<dbReference type="Pfam" id="PF06985">
    <property type="entry name" value="HET"/>
    <property type="match status" value="1"/>
</dbReference>
<dbReference type="PANTHER" id="PTHR24148:SF73">
    <property type="entry name" value="HET DOMAIN PROTEIN (AFU_ORTHOLOGUE AFUA_8G01020)"/>
    <property type="match status" value="1"/>
</dbReference>
<accession>A0A0D2EAT0</accession>
<dbReference type="PANTHER" id="PTHR24148">
    <property type="entry name" value="ANKYRIN REPEAT DOMAIN-CONTAINING PROTEIN 39 HOMOLOG-RELATED"/>
    <property type="match status" value="1"/>
</dbReference>
<dbReference type="STRING" id="348802.A0A0D2EAT0"/>
<evidence type="ECO:0000313" key="2">
    <source>
        <dbReference type="EMBL" id="KIW51785.1"/>
    </source>
</evidence>
<dbReference type="InterPro" id="IPR010730">
    <property type="entry name" value="HET"/>
</dbReference>
<evidence type="ECO:0000313" key="3">
    <source>
        <dbReference type="Proteomes" id="UP000054342"/>
    </source>
</evidence>
<dbReference type="GeneID" id="25332379"/>
<evidence type="ECO:0000259" key="1">
    <source>
        <dbReference type="Pfam" id="PF06985"/>
    </source>
</evidence>
<feature type="domain" description="Heterokaryon incompatibility" evidence="1">
    <location>
        <begin position="47"/>
        <end position="196"/>
    </location>
</feature>
<name>A0A0D2EAT0_9EURO</name>
<dbReference type="OrthoDB" id="4106239at2759"/>
<sequence>MTSQRYHYHRIDDPSQIRLFSIIPRQDRKRIHLKLELVSINEVEGRYEAVSYMWGSQSPERHIIVDGKTLRLRDNIWRCLKHLRDHELTRSRLWIDSICINQNDEQEKSQQVAKMAQIFQKATRVLIWLGSTSLQTYLLTPGTDSLQDSIENLPPKDWDAWIDVLGYSDPRSRSLENQIMSIVYNSYWERLWIVQETALAQNACIVFGKALLDKDCLRAMYKAARENSKPGYLSWIARQRDPNIRNSGTALLDHHPITRLSPNKGDMQDFPTRNSLGRLIEEFHWKRCTDPRDYVFGLVGLLDPSRRLEIDYTSSNEEVAVRALQYLEEEGTQDATHRQGLNLSAAAALIKALSITSLRFEQRLPLNRAAAMQLKGCHLSFKPFIILTTDDNVLQPEVEAYEDVIQVNVSGSLMKNLYHMKRKDFLRVRLLNGQIKQFTYARDCNQLEKKSGALLLCSLGRLPSVMVRWSPDNDRTIKIEHFIEPDMTRQPYQPSLEIEIQLSMIVEDALTREINTCRIDWDDLHSDVSSKSFLHFSTLEIISICELIAPKESDVAGFWESSENT</sequence>
<protein>
    <recommendedName>
        <fullName evidence="1">Heterokaryon incompatibility domain-containing protein</fullName>
    </recommendedName>
</protein>
<gene>
    <name evidence="2" type="ORF">PV05_10471</name>
</gene>
<dbReference type="AlphaFoldDB" id="A0A0D2EAT0"/>
<keyword evidence="3" id="KW-1185">Reference proteome</keyword>